<protein>
    <recommendedName>
        <fullName evidence="2">AB hydrolase-1 domain-containing protein</fullName>
    </recommendedName>
</protein>
<organism evidence="1">
    <name type="scientific">marine sediment metagenome</name>
    <dbReference type="NCBI Taxonomy" id="412755"/>
    <lineage>
        <taxon>unclassified sequences</taxon>
        <taxon>metagenomes</taxon>
        <taxon>ecological metagenomes</taxon>
    </lineage>
</organism>
<dbReference type="EMBL" id="LAZR01000150">
    <property type="protein sequence ID" value="KKN86258.1"/>
    <property type="molecule type" value="Genomic_DNA"/>
</dbReference>
<accession>A0A0F9X430</accession>
<dbReference type="Gene3D" id="3.40.50.1820">
    <property type="entry name" value="alpha/beta hydrolase"/>
    <property type="match status" value="1"/>
</dbReference>
<name>A0A0F9X430_9ZZZZ</name>
<dbReference type="AlphaFoldDB" id="A0A0F9X430"/>
<gene>
    <name evidence="1" type="ORF">LCGC14_0271270</name>
</gene>
<evidence type="ECO:0008006" key="2">
    <source>
        <dbReference type="Google" id="ProtNLM"/>
    </source>
</evidence>
<proteinExistence type="predicted"/>
<comment type="caution">
    <text evidence="1">The sequence shown here is derived from an EMBL/GenBank/DDBJ whole genome shotgun (WGS) entry which is preliminary data.</text>
</comment>
<reference evidence="1" key="1">
    <citation type="journal article" date="2015" name="Nature">
        <title>Complex archaea that bridge the gap between prokaryotes and eukaryotes.</title>
        <authorList>
            <person name="Spang A."/>
            <person name="Saw J.H."/>
            <person name="Jorgensen S.L."/>
            <person name="Zaremba-Niedzwiedzka K."/>
            <person name="Martijn J."/>
            <person name="Lind A.E."/>
            <person name="van Eijk R."/>
            <person name="Schleper C."/>
            <person name="Guy L."/>
            <person name="Ettema T.J."/>
        </authorList>
    </citation>
    <scope>NUCLEOTIDE SEQUENCE</scope>
</reference>
<dbReference type="SUPFAM" id="SSF53474">
    <property type="entry name" value="alpha/beta-Hydrolases"/>
    <property type="match status" value="1"/>
</dbReference>
<sequence length="453" mass="50138">MRRLGRRLSLTTAAVLAGGLFAANAGLGQSTQGPINNNHCDFFEGVSLKSVLVPVDHSGTHSDRELTYFYQAVENSTGTKNPKTVIYLTGGPGSGSIGTSGSGFLKKLRGVGLNLILIDPRGVACNGLKMGEVPDQVITTQQTALDIVEVIKAEGLRDYIVMGHSYGTMLGTVLTSIVNRMPSIEQPDLLVLEGIFSRHLAHGAEYMLNEIDVLRNEMPKHFPAVKELLFSGVDRPPPFDLPFEYWIHVLEGYTRLGVETFVLLNPAFTRFADNYPDSLNDPKIKADLDRNYKDYLEYLEDSPPIKRKWIREYAARNYVYYSIMCKEMSRQDVGGFSKKMVDGQLSAVPNGNADVCDVFPFSDAPYDSKNYPISTPTLYFYGTSDGQTPKSYFVHHYDNSFALKEVVSVAGGGHGLFGMDLEVCTSQIWAQIADGRLDFTNILDQDGYCLRPD</sequence>
<dbReference type="InterPro" id="IPR029058">
    <property type="entry name" value="AB_hydrolase_fold"/>
</dbReference>
<evidence type="ECO:0000313" key="1">
    <source>
        <dbReference type="EMBL" id="KKN86258.1"/>
    </source>
</evidence>